<evidence type="ECO:0000259" key="3">
    <source>
        <dbReference type="Pfam" id="PF01709"/>
    </source>
</evidence>
<dbReference type="InterPro" id="IPR017856">
    <property type="entry name" value="Integrase-like_N"/>
</dbReference>
<dbReference type="InterPro" id="IPR048300">
    <property type="entry name" value="TACO1_YebC-like_2nd/3rd_dom"/>
</dbReference>
<dbReference type="HAMAP" id="MF_00693">
    <property type="entry name" value="Transcrip_reg_TACO1"/>
    <property type="match status" value="1"/>
</dbReference>
<feature type="compositionally biased region" description="Polar residues" evidence="2">
    <location>
        <begin position="7"/>
        <end position="17"/>
    </location>
</feature>
<dbReference type="SUPFAM" id="SSF75625">
    <property type="entry name" value="YebC-like"/>
    <property type="match status" value="1"/>
</dbReference>
<dbReference type="InterPro" id="IPR002876">
    <property type="entry name" value="Transcrip_reg_TACO1-like"/>
</dbReference>
<evidence type="ECO:0000313" key="6">
    <source>
        <dbReference type="Proteomes" id="UP001363151"/>
    </source>
</evidence>
<name>A0ABR1FNV4_AURAN</name>
<dbReference type="Gene3D" id="3.30.70.980">
    <property type="match status" value="2"/>
</dbReference>
<evidence type="ECO:0000259" key="4">
    <source>
        <dbReference type="Pfam" id="PF20772"/>
    </source>
</evidence>
<dbReference type="Pfam" id="PF20772">
    <property type="entry name" value="TACO1_YebC_N"/>
    <property type="match status" value="1"/>
</dbReference>
<feature type="domain" description="TACO1/YebC-like second and third" evidence="3">
    <location>
        <begin position="108"/>
        <end position="165"/>
    </location>
</feature>
<dbReference type="Gene3D" id="1.10.10.200">
    <property type="match status" value="1"/>
</dbReference>
<comment type="similarity">
    <text evidence="1">Belongs to the TACO1 family.</text>
</comment>
<sequence>MRARSLVHSSHATSQSMRRAGQRRHFAGHSKWANIRKKKGGLDAARGDLFAKLSRNVEVASRVAKGDRSSIGLASAISRAKDQRLPKKTLEAAIARGAEGKAAGADVEQLTYEGTLPGGVGVVVDALTDNKNRTANDVRSIFKKHGGALGARNSVAWAWARVGELRAGADDVDDFSPGGAEVLVRSDPASAAAVRDALAAAGLHVAATELVWRPATDVDVGDADAVGGALVALEDHPDVAAVFSNAKFPDA</sequence>
<keyword evidence="6" id="KW-1185">Reference proteome</keyword>
<organism evidence="5 6">
    <name type="scientific">Aureococcus anophagefferens</name>
    <name type="common">Harmful bloom alga</name>
    <dbReference type="NCBI Taxonomy" id="44056"/>
    <lineage>
        <taxon>Eukaryota</taxon>
        <taxon>Sar</taxon>
        <taxon>Stramenopiles</taxon>
        <taxon>Ochrophyta</taxon>
        <taxon>Pelagophyceae</taxon>
        <taxon>Pelagomonadales</taxon>
        <taxon>Pelagomonadaceae</taxon>
        <taxon>Aureococcus</taxon>
    </lineage>
</organism>
<dbReference type="InterPro" id="IPR026564">
    <property type="entry name" value="Transcrip_reg_TACO1-like_dom3"/>
</dbReference>
<dbReference type="PANTHER" id="PTHR12532:SF0">
    <property type="entry name" value="TRANSLATIONAL ACTIVATOR OF CYTOCHROME C OXIDASE 1"/>
    <property type="match status" value="1"/>
</dbReference>
<accession>A0ABR1FNV4</accession>
<evidence type="ECO:0000313" key="5">
    <source>
        <dbReference type="EMBL" id="KAK7234416.1"/>
    </source>
</evidence>
<evidence type="ECO:0000256" key="1">
    <source>
        <dbReference type="ARBA" id="ARBA00008724"/>
    </source>
</evidence>
<dbReference type="Proteomes" id="UP001363151">
    <property type="component" value="Unassembled WGS sequence"/>
</dbReference>
<dbReference type="InterPro" id="IPR029072">
    <property type="entry name" value="YebC-like"/>
</dbReference>
<reference evidence="5 6" key="1">
    <citation type="submission" date="2024-03" db="EMBL/GenBank/DDBJ databases">
        <title>Aureococcus anophagefferens CCMP1851 and Kratosvirus quantuckense: Draft genome of a second virus-susceptible host strain in the model system.</title>
        <authorList>
            <person name="Chase E."/>
            <person name="Truchon A.R."/>
            <person name="Schepens W."/>
            <person name="Wilhelm S.W."/>
        </authorList>
    </citation>
    <scope>NUCLEOTIDE SEQUENCE [LARGE SCALE GENOMIC DNA]</scope>
    <source>
        <strain evidence="5 6">CCMP1851</strain>
    </source>
</reference>
<feature type="region of interest" description="Disordered" evidence="2">
    <location>
        <begin position="1"/>
        <end position="26"/>
    </location>
</feature>
<dbReference type="EMBL" id="JBBJCI010000325">
    <property type="protein sequence ID" value="KAK7234416.1"/>
    <property type="molecule type" value="Genomic_DNA"/>
</dbReference>
<feature type="domain" description="TACO1/YebC-like N-terminal" evidence="4">
    <location>
        <begin position="30"/>
        <end position="99"/>
    </location>
</feature>
<proteinExistence type="inferred from homology"/>
<dbReference type="PANTHER" id="PTHR12532">
    <property type="entry name" value="TRANSLATIONAL ACTIVATOR OF CYTOCHROME C OXIDASE 1"/>
    <property type="match status" value="1"/>
</dbReference>
<protein>
    <submittedName>
        <fullName evidence="5">Translational activator of cytochrome c oxidase</fullName>
    </submittedName>
</protein>
<comment type="caution">
    <text evidence="5">The sequence shown here is derived from an EMBL/GenBank/DDBJ whole genome shotgun (WGS) entry which is preliminary data.</text>
</comment>
<evidence type="ECO:0000256" key="2">
    <source>
        <dbReference type="SAM" id="MobiDB-lite"/>
    </source>
</evidence>
<gene>
    <name evidence="5" type="ORF">SO694_00208019</name>
</gene>
<dbReference type="Pfam" id="PF01709">
    <property type="entry name" value="Transcrip_reg"/>
    <property type="match status" value="1"/>
</dbReference>
<dbReference type="InterPro" id="IPR049083">
    <property type="entry name" value="TACO1_YebC_N"/>
</dbReference>